<comment type="caution">
    <text evidence="2">The sequence shown here is derived from an EMBL/GenBank/DDBJ whole genome shotgun (WGS) entry which is preliminary data.</text>
</comment>
<evidence type="ECO:0000313" key="2">
    <source>
        <dbReference type="EMBL" id="GIX62779.1"/>
    </source>
</evidence>
<feature type="region of interest" description="Disordered" evidence="1">
    <location>
        <begin position="1"/>
        <end position="35"/>
    </location>
</feature>
<protein>
    <submittedName>
        <fullName evidence="2">Amino acid transporter</fullName>
    </submittedName>
</protein>
<dbReference type="Proteomes" id="UP001497744">
    <property type="component" value="Unassembled WGS sequence"/>
</dbReference>
<keyword evidence="3" id="KW-1185">Reference proteome</keyword>
<organism evidence="2 3">
    <name type="scientific">Babesia caballi</name>
    <dbReference type="NCBI Taxonomy" id="5871"/>
    <lineage>
        <taxon>Eukaryota</taxon>
        <taxon>Sar</taxon>
        <taxon>Alveolata</taxon>
        <taxon>Apicomplexa</taxon>
        <taxon>Aconoidasida</taxon>
        <taxon>Piroplasmida</taxon>
        <taxon>Babesiidae</taxon>
        <taxon>Babesia</taxon>
    </lineage>
</organism>
<dbReference type="EMBL" id="BPLF01000002">
    <property type="protein sequence ID" value="GIX62779.1"/>
    <property type="molecule type" value="Genomic_DNA"/>
</dbReference>
<name>A0AAV4LSH4_BABCB</name>
<sequence>MKVAPLSESVNVPSNGYEDDKEAETDGHDDTADEKDKVAVTIVTLNALATRTGWAIGRVAATFTAGATATGTTLALTCWTSISFIHPPLTHPEQHRPDHKPPT</sequence>
<feature type="compositionally biased region" description="Basic and acidic residues" evidence="1">
    <location>
        <begin position="24"/>
        <end position="35"/>
    </location>
</feature>
<dbReference type="AlphaFoldDB" id="A0AAV4LSH4"/>
<accession>A0AAV4LSH4</accession>
<evidence type="ECO:0000313" key="3">
    <source>
        <dbReference type="Proteomes" id="UP001497744"/>
    </source>
</evidence>
<dbReference type="GeneID" id="94194260"/>
<gene>
    <name evidence="2" type="ORF">BcabD6B2_22140</name>
</gene>
<proteinExistence type="predicted"/>
<dbReference type="RefSeq" id="XP_067714848.1">
    <property type="nucleotide sequence ID" value="XM_067858747.1"/>
</dbReference>
<evidence type="ECO:0000256" key="1">
    <source>
        <dbReference type="SAM" id="MobiDB-lite"/>
    </source>
</evidence>
<reference evidence="2 3" key="1">
    <citation type="submission" date="2021-06" db="EMBL/GenBank/DDBJ databases">
        <title>Genome sequence of Babesia caballi.</title>
        <authorList>
            <person name="Yamagishi J."/>
            <person name="Kidaka T."/>
            <person name="Ochi A."/>
        </authorList>
    </citation>
    <scope>NUCLEOTIDE SEQUENCE [LARGE SCALE GENOMIC DNA]</scope>
    <source>
        <strain evidence="2">USDA-D6B2</strain>
    </source>
</reference>